<dbReference type="AlphaFoldDB" id="A0AA88VGB5"/>
<sequence length="131" mass="14843">MMPFGAGRRIAQALLWLCFTWNTLWPIWSGALNGRRSVRKARVHCCHEESPARPHLSQRIGVTNHCRIIRASTFCTLLTGAYKPQQLHSLLKVPYSRNARKLIESAIDSPRTAPTNLDLAELPGICKLREK</sequence>
<comment type="caution">
    <text evidence="2">The sequence shown here is derived from an EMBL/GenBank/DDBJ whole genome shotgun (WGS) entry which is preliminary data.</text>
</comment>
<proteinExistence type="predicted"/>
<accession>A0AA88VGB5</accession>
<name>A0AA88VGB5_9ASTE</name>
<dbReference type="Proteomes" id="UP001188597">
    <property type="component" value="Unassembled WGS sequence"/>
</dbReference>
<evidence type="ECO:0000256" key="1">
    <source>
        <dbReference type="SAM" id="SignalP"/>
    </source>
</evidence>
<feature type="chain" id="PRO_5041637024" description="Secreted protein" evidence="1">
    <location>
        <begin position="27"/>
        <end position="131"/>
    </location>
</feature>
<evidence type="ECO:0008006" key="4">
    <source>
        <dbReference type="Google" id="ProtNLM"/>
    </source>
</evidence>
<keyword evidence="1" id="KW-0732">Signal</keyword>
<evidence type="ECO:0000313" key="2">
    <source>
        <dbReference type="EMBL" id="KAK3008381.1"/>
    </source>
</evidence>
<keyword evidence="3" id="KW-1185">Reference proteome</keyword>
<protein>
    <recommendedName>
        <fullName evidence="4">Secreted protein</fullName>
    </recommendedName>
</protein>
<gene>
    <name evidence="2" type="ORF">RJ639_014089</name>
</gene>
<evidence type="ECO:0000313" key="3">
    <source>
        <dbReference type="Proteomes" id="UP001188597"/>
    </source>
</evidence>
<feature type="signal peptide" evidence="1">
    <location>
        <begin position="1"/>
        <end position="26"/>
    </location>
</feature>
<reference evidence="2" key="1">
    <citation type="submission" date="2022-12" db="EMBL/GenBank/DDBJ databases">
        <title>Draft genome assemblies for two species of Escallonia (Escalloniales).</title>
        <authorList>
            <person name="Chanderbali A."/>
            <person name="Dervinis C."/>
            <person name="Anghel I."/>
            <person name="Soltis D."/>
            <person name="Soltis P."/>
            <person name="Zapata F."/>
        </authorList>
    </citation>
    <scope>NUCLEOTIDE SEQUENCE</scope>
    <source>
        <strain evidence="2">UCBG64.0493</strain>
        <tissue evidence="2">Leaf</tissue>
    </source>
</reference>
<organism evidence="2 3">
    <name type="scientific">Escallonia herrerae</name>
    <dbReference type="NCBI Taxonomy" id="1293975"/>
    <lineage>
        <taxon>Eukaryota</taxon>
        <taxon>Viridiplantae</taxon>
        <taxon>Streptophyta</taxon>
        <taxon>Embryophyta</taxon>
        <taxon>Tracheophyta</taxon>
        <taxon>Spermatophyta</taxon>
        <taxon>Magnoliopsida</taxon>
        <taxon>eudicotyledons</taxon>
        <taxon>Gunneridae</taxon>
        <taxon>Pentapetalae</taxon>
        <taxon>asterids</taxon>
        <taxon>campanulids</taxon>
        <taxon>Escalloniales</taxon>
        <taxon>Escalloniaceae</taxon>
        <taxon>Escallonia</taxon>
    </lineage>
</organism>
<dbReference type="EMBL" id="JAVXUP010001758">
    <property type="protein sequence ID" value="KAK3008381.1"/>
    <property type="molecule type" value="Genomic_DNA"/>
</dbReference>